<organism evidence="1 2">
    <name type="scientific">Propionivibrio dicarboxylicus</name>
    <dbReference type="NCBI Taxonomy" id="83767"/>
    <lineage>
        <taxon>Bacteria</taxon>
        <taxon>Pseudomonadati</taxon>
        <taxon>Pseudomonadota</taxon>
        <taxon>Betaproteobacteria</taxon>
        <taxon>Rhodocyclales</taxon>
        <taxon>Rhodocyclaceae</taxon>
        <taxon>Propionivibrio</taxon>
    </lineage>
</organism>
<protein>
    <submittedName>
        <fullName evidence="1">Uncharacterized protein</fullName>
    </submittedName>
</protein>
<sequence length="159" mass="16990">MQRYFRHVIGLISVIIAIAAAGCASDKVLVNTNANAQDRKTTANDPQAALQVSDISIPPGAKLDAEKSLVIGTGERWLGRLVIKTDISSVHAYNHFFNGMPAIGWSLIAAIQSNVSQLTYLRGERVVIVQIESGWFGGTTITISASPRQSSGNEAKAAR</sequence>
<dbReference type="STRING" id="83767.SAMN05660652_03877"/>
<dbReference type="EMBL" id="FNCY01000026">
    <property type="protein sequence ID" value="SDI69396.1"/>
    <property type="molecule type" value="Genomic_DNA"/>
</dbReference>
<dbReference type="RefSeq" id="WP_091940250.1">
    <property type="nucleotide sequence ID" value="NZ_FNCY01000026.1"/>
</dbReference>
<dbReference type="AlphaFoldDB" id="A0A1G8MNG2"/>
<evidence type="ECO:0000313" key="2">
    <source>
        <dbReference type="Proteomes" id="UP000198607"/>
    </source>
</evidence>
<name>A0A1G8MNG2_9RHOO</name>
<proteinExistence type="predicted"/>
<reference evidence="1 2" key="1">
    <citation type="submission" date="2016-10" db="EMBL/GenBank/DDBJ databases">
        <authorList>
            <person name="de Groot N.N."/>
        </authorList>
    </citation>
    <scope>NUCLEOTIDE SEQUENCE [LARGE SCALE GENOMIC DNA]</scope>
    <source>
        <strain evidence="1 2">DSM 5885</strain>
    </source>
</reference>
<accession>A0A1G8MNG2</accession>
<gene>
    <name evidence="1" type="ORF">SAMN05660652_03877</name>
</gene>
<dbReference type="Proteomes" id="UP000198607">
    <property type="component" value="Unassembled WGS sequence"/>
</dbReference>
<dbReference type="OrthoDB" id="8913428at2"/>
<keyword evidence="2" id="KW-1185">Reference proteome</keyword>
<evidence type="ECO:0000313" key="1">
    <source>
        <dbReference type="EMBL" id="SDI69396.1"/>
    </source>
</evidence>
<dbReference type="PROSITE" id="PS51257">
    <property type="entry name" value="PROKAR_LIPOPROTEIN"/>
    <property type="match status" value="1"/>
</dbReference>